<proteinExistence type="predicted"/>
<dbReference type="InterPro" id="IPR011478">
    <property type="entry name" value="DUF1585"/>
</dbReference>
<evidence type="ECO:0000259" key="5">
    <source>
        <dbReference type="Pfam" id="PF07637"/>
    </source>
</evidence>
<evidence type="ECO:0000259" key="1">
    <source>
        <dbReference type="Pfam" id="PF07624"/>
    </source>
</evidence>
<dbReference type="InterPro" id="IPR013043">
    <property type="entry name" value="DUF1595"/>
</dbReference>
<keyword evidence="7" id="KW-1185">Reference proteome</keyword>
<evidence type="ECO:0000259" key="4">
    <source>
        <dbReference type="Pfam" id="PF07631"/>
    </source>
</evidence>
<feature type="domain" description="DUF1595" evidence="5">
    <location>
        <begin position="140"/>
        <end position="201"/>
    </location>
</feature>
<reference evidence="6 7" key="1">
    <citation type="submission" date="2024-03" db="EMBL/GenBank/DDBJ databases">
        <authorList>
            <person name="Jo J.-H."/>
        </authorList>
    </citation>
    <scope>NUCLEOTIDE SEQUENCE [LARGE SCALE GENOMIC DNA]</scope>
    <source>
        <strain evidence="6 7">PS1R-30</strain>
    </source>
</reference>
<dbReference type="InterPro" id="IPR013039">
    <property type="entry name" value="DUF1588"/>
</dbReference>
<dbReference type="Pfam" id="PF07626">
    <property type="entry name" value="PSD3"/>
    <property type="match status" value="1"/>
</dbReference>
<dbReference type="Pfam" id="PF07637">
    <property type="entry name" value="PSD5"/>
    <property type="match status" value="1"/>
</dbReference>
<dbReference type="Proteomes" id="UP001361239">
    <property type="component" value="Unassembled WGS sequence"/>
</dbReference>
<dbReference type="Pfam" id="PF07624">
    <property type="entry name" value="PSD2"/>
    <property type="match status" value="1"/>
</dbReference>
<dbReference type="RefSeq" id="WP_339588808.1">
    <property type="nucleotide sequence ID" value="NZ_JBBHJZ010000004.1"/>
</dbReference>
<comment type="caution">
    <text evidence="6">The sequence shown here is derived from an EMBL/GenBank/DDBJ whole genome shotgun (WGS) entry which is preliminary data.</text>
</comment>
<evidence type="ECO:0000313" key="7">
    <source>
        <dbReference type="Proteomes" id="UP001361239"/>
    </source>
</evidence>
<feature type="domain" description="DUF1588" evidence="3">
    <location>
        <begin position="362"/>
        <end position="462"/>
    </location>
</feature>
<evidence type="ECO:0000259" key="2">
    <source>
        <dbReference type="Pfam" id="PF07626"/>
    </source>
</evidence>
<evidence type="ECO:0000259" key="3">
    <source>
        <dbReference type="Pfam" id="PF07627"/>
    </source>
</evidence>
<accession>A0ABU8S0Z6</accession>
<dbReference type="InterPro" id="IPR013036">
    <property type="entry name" value="DUF1587"/>
</dbReference>
<gene>
    <name evidence="6" type="ORF">WG901_19625</name>
</gene>
<sequence length="570" mass="62362">MIARTLRLSSLRRIGLGLCLALAGGIGWAQQGAQPEPAALVEPKPAGGPLLMRRLTESQYRATIADVFAPDVAIAGRFERGLREDGLIAVGTSHGSMSAFSVEQYDVSARGIAAEVTGEKRRAQFVPCQPKSETVFDKACATRFVTDYGLKLFRRPLSPQERDRFVQVAQAAQAKLGGFYHGLEYALIGMLDSPHFLLRMERAEPDPHQPGATRLDGWSKAVRLSYFLINTTPDAELLRAAAQGELHGEQGLTRQVDRLLASPRLASSVRAFFWDMFQFDGFNDLFKDPAIYPAYTTTVARDAQEQTLRTVVSLLVTQQGDYRDLFTTRETWLSRPLGILYRVPVTTRNGWERGAYPADSQRAGILTDVSMLALHSHPGRSSPTLRGKSLREIFLCQKVPDPPANVNFSIVQDAVNRPGSTARLRLAEHNDNPVCAGCHKLTDPIGLTLESFDGAGSFRAKENGAELDLSGSLDGKDFSGATGLGQAMHDNSSVTGCLTEKLYRSAIGRDIAGNEEPFVEYLMGRFEAERFRVPALMRAIALSRTFYAVSPALDQGPQRTAAAAKKGNRS</sequence>
<protein>
    <submittedName>
        <fullName evidence="6">DUF1592 domain-containing protein</fullName>
    </submittedName>
</protein>
<feature type="domain" description="DUF1592" evidence="4">
    <location>
        <begin position="215"/>
        <end position="341"/>
    </location>
</feature>
<dbReference type="Pfam" id="PF07627">
    <property type="entry name" value="PSCyt3"/>
    <property type="match status" value="1"/>
</dbReference>
<evidence type="ECO:0000313" key="6">
    <source>
        <dbReference type="EMBL" id="MEJ5978873.1"/>
    </source>
</evidence>
<name>A0ABU8S0Z6_9SPHN</name>
<organism evidence="6 7">
    <name type="scientific">Novosphingobium anseongense</name>
    <dbReference type="NCBI Taxonomy" id="3133436"/>
    <lineage>
        <taxon>Bacteria</taxon>
        <taxon>Pseudomonadati</taxon>
        <taxon>Pseudomonadota</taxon>
        <taxon>Alphaproteobacteria</taxon>
        <taxon>Sphingomonadales</taxon>
        <taxon>Sphingomonadaceae</taxon>
        <taxon>Novosphingobium</taxon>
    </lineage>
</organism>
<feature type="domain" description="DUF1587" evidence="2">
    <location>
        <begin position="53"/>
        <end position="117"/>
    </location>
</feature>
<dbReference type="EMBL" id="JBBHJZ010000004">
    <property type="protein sequence ID" value="MEJ5978873.1"/>
    <property type="molecule type" value="Genomic_DNA"/>
</dbReference>
<dbReference type="Pfam" id="PF07631">
    <property type="entry name" value="PSD4"/>
    <property type="match status" value="1"/>
</dbReference>
<dbReference type="InterPro" id="IPR013042">
    <property type="entry name" value="DUF1592"/>
</dbReference>
<feature type="domain" description="DUF1585" evidence="1">
    <location>
        <begin position="474"/>
        <end position="546"/>
    </location>
</feature>